<dbReference type="EMBL" id="DS235879">
    <property type="protein sequence ID" value="EEB19900.1"/>
    <property type="molecule type" value="Genomic_DNA"/>
</dbReference>
<keyword evidence="3" id="KW-0325">Glycoprotein</keyword>
<reference evidence="6" key="1">
    <citation type="submission" date="2007-04" db="EMBL/GenBank/DDBJ databases">
        <title>Annotation of Pediculus humanus corporis strain USDA.</title>
        <authorList>
            <person name="Kirkness E."/>
            <person name="Hannick L."/>
            <person name="Hass B."/>
            <person name="Bruggner R."/>
            <person name="Lawson D."/>
            <person name="Bidwell S."/>
            <person name="Joardar V."/>
            <person name="Caler E."/>
            <person name="Walenz B."/>
            <person name="Inman J."/>
            <person name="Schobel S."/>
            <person name="Galinsky K."/>
            <person name="Amedeo P."/>
            <person name="Strausberg R."/>
        </authorList>
    </citation>
    <scope>NUCLEOTIDE SEQUENCE</scope>
    <source>
        <strain evidence="6">USDA</strain>
    </source>
</reference>
<dbReference type="InterPro" id="IPR032104">
    <property type="entry name" value="Spaetzle"/>
</dbReference>
<name>E0W2P4_PEDHC</name>
<feature type="region of interest" description="Disordered" evidence="4">
    <location>
        <begin position="134"/>
        <end position="153"/>
    </location>
</feature>
<dbReference type="CTD" id="8239634"/>
<dbReference type="GO" id="GO:0005121">
    <property type="term" value="F:Toll binding"/>
    <property type="evidence" value="ECO:0007669"/>
    <property type="project" value="TreeGrafter"/>
</dbReference>
<dbReference type="InParanoid" id="E0W2P4"/>
<dbReference type="OrthoDB" id="8196152at2759"/>
<sequence length="463" mass="52459">MRCDIYVFFKCEGQSSKVTVLNCLPTEPFYSTWIGERESERYDVRQRTRDSSSILDKNIPKTGNEESQRFPIFEEGTTRRRDEIVGVPEIFTTRASNNDDDVGDILMTSQIKKTSRSQEGNDDVRSMIPVEALQYSGSDNKKTGNDDNNNNRTYSSRVNCEIVVANRKNEKVSRIGGGGEENEYKIKMNDDGDGDGDDDDDDVEKGQGKILNFENNSRNFRRGNTRKGGTNAISTTEKTSRNPNQKGGSSNNNNNKRVRPSKPNHQNSQIVFPDGGYPRQKFTPRGIKCGKKTTYCEHVGDDYPTEYINQVLKKEGAMFRDFFGKDVISDPNITERIHAPEENSLCPIRQEVVFPRAAKNKDDKWLFVVNQDRYVQGVTVEVCLNPGNRCTLTEGFPLGYVPYCKQKYIERRLVAIGEDGKPHTDSFKLPSCCACVVRHETSSRMASLRSKRNLKPGKEEIIT</sequence>
<evidence type="ECO:0000313" key="8">
    <source>
        <dbReference type="Proteomes" id="UP000009046"/>
    </source>
</evidence>
<dbReference type="InterPro" id="IPR052444">
    <property type="entry name" value="Spz/Toll_ligand-like"/>
</dbReference>
<evidence type="ECO:0000256" key="4">
    <source>
        <dbReference type="SAM" id="MobiDB-lite"/>
    </source>
</evidence>
<dbReference type="SUPFAM" id="SSF57501">
    <property type="entry name" value="Cystine-knot cytokines"/>
    <property type="match status" value="1"/>
</dbReference>
<dbReference type="EnsemblMetazoa" id="PHUM596260-RA">
    <property type="protein sequence ID" value="PHUM596260-PA"/>
    <property type="gene ID" value="PHUM596260"/>
</dbReference>
<evidence type="ECO:0000256" key="1">
    <source>
        <dbReference type="ARBA" id="ARBA00022729"/>
    </source>
</evidence>
<protein>
    <recommendedName>
        <fullName evidence="5">Spaetzle domain-containing protein</fullName>
    </recommendedName>
</protein>
<evidence type="ECO:0000259" key="5">
    <source>
        <dbReference type="Pfam" id="PF16077"/>
    </source>
</evidence>
<dbReference type="GO" id="GO:0021556">
    <property type="term" value="P:central nervous system formation"/>
    <property type="evidence" value="ECO:0007669"/>
    <property type="project" value="TreeGrafter"/>
</dbReference>
<feature type="compositionally biased region" description="Low complexity" evidence="4">
    <location>
        <begin position="242"/>
        <end position="255"/>
    </location>
</feature>
<dbReference type="STRING" id="121224.E0W2P4"/>
<evidence type="ECO:0000256" key="2">
    <source>
        <dbReference type="ARBA" id="ARBA00023157"/>
    </source>
</evidence>
<proteinExistence type="predicted"/>
<keyword evidence="8" id="KW-1185">Reference proteome</keyword>
<accession>E0W2P4</accession>
<evidence type="ECO:0000313" key="6">
    <source>
        <dbReference type="EMBL" id="EEB19900.1"/>
    </source>
</evidence>
<evidence type="ECO:0000256" key="3">
    <source>
        <dbReference type="ARBA" id="ARBA00023180"/>
    </source>
</evidence>
<feature type="compositionally biased region" description="Acidic residues" evidence="4">
    <location>
        <begin position="191"/>
        <end position="203"/>
    </location>
</feature>
<dbReference type="GO" id="GO:0008083">
    <property type="term" value="F:growth factor activity"/>
    <property type="evidence" value="ECO:0007669"/>
    <property type="project" value="TreeGrafter"/>
</dbReference>
<feature type="domain" description="Spaetzle" evidence="5">
    <location>
        <begin position="344"/>
        <end position="437"/>
    </location>
</feature>
<dbReference type="RefSeq" id="XP_002432638.1">
    <property type="nucleotide sequence ID" value="XM_002432593.1"/>
</dbReference>
<keyword evidence="2" id="KW-1015">Disulfide bond</keyword>
<feature type="region of interest" description="Disordered" evidence="4">
    <location>
        <begin position="172"/>
        <end position="277"/>
    </location>
</feature>
<dbReference type="HOGENOM" id="CLU_590955_0_0_1"/>
<dbReference type="AlphaFoldDB" id="E0W2P4"/>
<reference evidence="6" key="2">
    <citation type="submission" date="2007-04" db="EMBL/GenBank/DDBJ databases">
        <title>The genome of the human body louse.</title>
        <authorList>
            <consortium name="The Human Body Louse Genome Consortium"/>
            <person name="Kirkness E."/>
            <person name="Walenz B."/>
            <person name="Hass B."/>
            <person name="Bruggner R."/>
            <person name="Strausberg R."/>
        </authorList>
    </citation>
    <scope>NUCLEOTIDE SEQUENCE</scope>
    <source>
        <strain evidence="6">USDA</strain>
    </source>
</reference>
<dbReference type="GO" id="GO:0045087">
    <property type="term" value="P:innate immune response"/>
    <property type="evidence" value="ECO:0007669"/>
    <property type="project" value="TreeGrafter"/>
</dbReference>
<dbReference type="VEuPathDB" id="VectorBase:PHUM596260"/>
<dbReference type="EMBL" id="AAZO01007265">
    <property type="status" value="NOT_ANNOTATED_CDS"/>
    <property type="molecule type" value="Genomic_DNA"/>
</dbReference>
<dbReference type="eggNOG" id="ENOG502S688">
    <property type="taxonomic scope" value="Eukaryota"/>
</dbReference>
<dbReference type="GeneID" id="8239634"/>
<dbReference type="KEGG" id="phu:Phum_PHUM596260"/>
<dbReference type="PANTHER" id="PTHR23199:SF12">
    <property type="entry name" value="NEUROTROPHIN 1-RELATED"/>
    <property type="match status" value="1"/>
</dbReference>
<gene>
    <name evidence="7" type="primary">8239634</name>
    <name evidence="6" type="ORF">Phum_PHUM596260</name>
</gene>
<dbReference type="FunFam" id="2.10.90.10:FF:000056">
    <property type="entry name" value="Protein spaetzle"/>
    <property type="match status" value="1"/>
</dbReference>
<dbReference type="GO" id="GO:0005615">
    <property type="term" value="C:extracellular space"/>
    <property type="evidence" value="ECO:0007669"/>
    <property type="project" value="UniProtKB-ARBA"/>
</dbReference>
<dbReference type="Gene3D" id="2.10.90.10">
    <property type="entry name" value="Cystine-knot cytokines"/>
    <property type="match status" value="1"/>
</dbReference>
<feature type="compositionally biased region" description="Polar residues" evidence="4">
    <location>
        <begin position="227"/>
        <end position="237"/>
    </location>
</feature>
<feature type="region of interest" description="Disordered" evidence="4">
    <location>
        <begin position="44"/>
        <end position="66"/>
    </location>
</feature>
<dbReference type="InterPro" id="IPR029034">
    <property type="entry name" value="Cystine-knot_cytokine"/>
</dbReference>
<reference evidence="7" key="3">
    <citation type="submission" date="2021-02" db="UniProtKB">
        <authorList>
            <consortium name="EnsemblMetazoa"/>
        </authorList>
    </citation>
    <scope>IDENTIFICATION</scope>
    <source>
        <strain evidence="7">USDA</strain>
    </source>
</reference>
<dbReference type="PANTHER" id="PTHR23199">
    <property type="entry name" value="NEUROTROPHIN 1-RELATED"/>
    <property type="match status" value="1"/>
</dbReference>
<dbReference type="Proteomes" id="UP000009046">
    <property type="component" value="Unassembled WGS sequence"/>
</dbReference>
<evidence type="ECO:0000313" key="7">
    <source>
        <dbReference type="EnsemblMetazoa" id="PHUM596260-PA"/>
    </source>
</evidence>
<organism>
    <name type="scientific">Pediculus humanus subsp. corporis</name>
    <name type="common">Body louse</name>
    <dbReference type="NCBI Taxonomy" id="121224"/>
    <lineage>
        <taxon>Eukaryota</taxon>
        <taxon>Metazoa</taxon>
        <taxon>Ecdysozoa</taxon>
        <taxon>Arthropoda</taxon>
        <taxon>Hexapoda</taxon>
        <taxon>Insecta</taxon>
        <taxon>Pterygota</taxon>
        <taxon>Neoptera</taxon>
        <taxon>Paraneoptera</taxon>
        <taxon>Psocodea</taxon>
        <taxon>Troctomorpha</taxon>
        <taxon>Phthiraptera</taxon>
        <taxon>Anoplura</taxon>
        <taxon>Pediculidae</taxon>
        <taxon>Pediculus</taxon>
    </lineage>
</organism>
<dbReference type="Pfam" id="PF16077">
    <property type="entry name" value="Spaetzle"/>
    <property type="match status" value="1"/>
</dbReference>
<keyword evidence="1" id="KW-0732">Signal</keyword>